<evidence type="ECO:0000256" key="2">
    <source>
        <dbReference type="SAM" id="SignalP"/>
    </source>
</evidence>
<feature type="region of interest" description="Disordered" evidence="1">
    <location>
        <begin position="30"/>
        <end position="50"/>
    </location>
</feature>
<feature type="domain" description="Rhamnogalacturonan I lyase beta-sheet" evidence="3">
    <location>
        <begin position="68"/>
        <end position="153"/>
    </location>
</feature>
<dbReference type="InterPro" id="IPR049366">
    <property type="entry name" value="RGL11_C"/>
</dbReference>
<name>A0ABV5AZA3_9BACL</name>
<feature type="chain" id="PRO_5045886998" evidence="2">
    <location>
        <begin position="26"/>
        <end position="669"/>
    </location>
</feature>
<evidence type="ECO:0000259" key="3">
    <source>
        <dbReference type="Pfam" id="PF18370"/>
    </source>
</evidence>
<comment type="caution">
    <text evidence="5">The sequence shown here is derived from an EMBL/GenBank/DDBJ whole genome shotgun (WGS) entry which is preliminary data.</text>
</comment>
<feature type="signal peptide" evidence="2">
    <location>
        <begin position="1"/>
        <end position="25"/>
    </location>
</feature>
<protein>
    <submittedName>
        <fullName evidence="5">Rhamnogalacturonan lyase</fullName>
    </submittedName>
</protein>
<sequence>MQGKKRGLRFISAMLILALLAPAQAGLASGSATMPEDQAGSADTAQNTVTDSVYGPGINAAPSAFPARQMERLNRALVAIATDGGVFVSWRLLGTDPDHVSFHLYRDGEQVTESPITDSTNVLDPDGTADSTYTLQALGAGNEERLTGPVSVWEANYLTVPIQKPAGGETPSGAYTYRANDASVGDLDGDDQYDIVLKWDPTNSKDNSQSGYTGNTFIDAYNIDGTRLWRIDLGRNIRSGAHYTQMMVYDLDGDGKAEVAVKTADGTIDGMGKVIGDAAADYRNGSGYILSGPEYFTIFDGETGAALVTEGYDPPRGKVSDWGDSYGNRVDRFGAVIAYLDGERPSLVFQRGYYTRMVLAAYNWRDGELTKLWTFDTKSPENASYSGQGNHQLSVADVDGDGKDEIVTGPAAIDDDGTGLWNSGLGHGDAMHLGDLDPDRPGLELFAVQENKSAPYSNNLKDARTGSVLWGLPQLGKDVGRGLAADIDPRYKGAEAWSVGGGWDSPNGFLFNAKGEQIASSIPSVNFAIWWDGDLSRELLDHRWLGDPLRVGIPKIDKWNYATNRLDNLLTMDGTYSNNDTKGTPSLQADLFGDWREEVIVRTEDSTALRIYSTTDLTDYRIHTLMHDPVYRLAITWQNTGYNQPPHPGCYLGTGMDMPPRPNIYLAGK</sequence>
<feature type="compositionally biased region" description="Polar residues" evidence="1">
    <location>
        <begin position="41"/>
        <end position="50"/>
    </location>
</feature>
<reference evidence="5 6" key="1">
    <citation type="submission" date="2024-09" db="EMBL/GenBank/DDBJ databases">
        <title>Paenibacillus zeirhizospherea sp. nov., isolated from surface of the maize (Zea mays) roots in a horticulture field, Hungary.</title>
        <authorList>
            <person name="Marton D."/>
            <person name="Farkas M."/>
            <person name="Bedics A."/>
            <person name="Toth E."/>
            <person name="Tancsics A."/>
            <person name="Boka K."/>
            <person name="Maroti G."/>
            <person name="Kriszt B."/>
            <person name="Cserhati M."/>
        </authorList>
    </citation>
    <scope>NUCLEOTIDE SEQUENCE [LARGE SCALE GENOMIC DNA]</scope>
    <source>
        <strain evidence="5 6">KCTC 33519</strain>
    </source>
</reference>
<dbReference type="EMBL" id="JBHHMI010000034">
    <property type="protein sequence ID" value="MFB5269550.1"/>
    <property type="molecule type" value="Genomic_DNA"/>
</dbReference>
<evidence type="ECO:0000313" key="5">
    <source>
        <dbReference type="EMBL" id="MFB5269550.1"/>
    </source>
</evidence>
<organism evidence="5 6">
    <name type="scientific">Paenibacillus enshidis</name>
    <dbReference type="NCBI Taxonomy" id="1458439"/>
    <lineage>
        <taxon>Bacteria</taxon>
        <taxon>Bacillati</taxon>
        <taxon>Bacillota</taxon>
        <taxon>Bacilli</taxon>
        <taxon>Bacillales</taxon>
        <taxon>Paenibacillaceae</taxon>
        <taxon>Paenibacillus</taxon>
    </lineage>
</organism>
<evidence type="ECO:0000259" key="4">
    <source>
        <dbReference type="Pfam" id="PF21348"/>
    </source>
</evidence>
<dbReference type="InterPro" id="IPR028994">
    <property type="entry name" value="Integrin_alpha_N"/>
</dbReference>
<evidence type="ECO:0000313" key="6">
    <source>
        <dbReference type="Proteomes" id="UP001580346"/>
    </source>
</evidence>
<feature type="domain" description="Rhamnogalacturonan lyase family 11 C-terminal" evidence="4">
    <location>
        <begin position="157"/>
        <end position="662"/>
    </location>
</feature>
<dbReference type="PANTHER" id="PTHR43118:SF1">
    <property type="entry name" value="RHAMNOGALACTURONAN LYASE (EUROFUNG)"/>
    <property type="match status" value="1"/>
</dbReference>
<keyword evidence="6" id="KW-1185">Reference proteome</keyword>
<dbReference type="Proteomes" id="UP001580346">
    <property type="component" value="Unassembled WGS sequence"/>
</dbReference>
<dbReference type="PANTHER" id="PTHR43118">
    <property type="entry name" value="RHAMNOGALACTURONAN LYASE (EUROFUNG)"/>
    <property type="match status" value="1"/>
</dbReference>
<gene>
    <name evidence="5" type="ORF">ACE41H_22585</name>
</gene>
<keyword evidence="5" id="KW-0456">Lyase</keyword>
<dbReference type="GO" id="GO:0016829">
    <property type="term" value="F:lyase activity"/>
    <property type="evidence" value="ECO:0007669"/>
    <property type="project" value="UniProtKB-KW"/>
</dbReference>
<dbReference type="Pfam" id="PF18370">
    <property type="entry name" value="RGI_lyase"/>
    <property type="match status" value="1"/>
</dbReference>
<evidence type="ECO:0000256" key="1">
    <source>
        <dbReference type="SAM" id="MobiDB-lite"/>
    </source>
</evidence>
<dbReference type="SUPFAM" id="SSF69318">
    <property type="entry name" value="Integrin alpha N-terminal domain"/>
    <property type="match status" value="1"/>
</dbReference>
<dbReference type="InterPro" id="IPR041624">
    <property type="entry name" value="RGI_lyase"/>
</dbReference>
<dbReference type="InterPro" id="IPR013783">
    <property type="entry name" value="Ig-like_fold"/>
</dbReference>
<proteinExistence type="predicted"/>
<keyword evidence="2" id="KW-0732">Signal</keyword>
<dbReference type="Gene3D" id="2.60.40.10">
    <property type="entry name" value="Immunoglobulins"/>
    <property type="match status" value="1"/>
</dbReference>
<accession>A0ABV5AZA3</accession>
<dbReference type="RefSeq" id="WP_375357822.1">
    <property type="nucleotide sequence ID" value="NZ_JBHHMI010000034.1"/>
</dbReference>
<dbReference type="CDD" id="cd10318">
    <property type="entry name" value="RGL11"/>
    <property type="match status" value="1"/>
</dbReference>
<dbReference type="Pfam" id="PF21348">
    <property type="entry name" value="RGL11_C"/>
    <property type="match status" value="1"/>
</dbReference>
<dbReference type="InterPro" id="IPR034641">
    <property type="entry name" value="RGL11"/>
</dbReference>